<dbReference type="Gene3D" id="3.30.50.10">
    <property type="entry name" value="Erythroid Transcription Factor GATA-1, subunit A"/>
    <property type="match status" value="1"/>
</dbReference>
<dbReference type="SUPFAM" id="SSF57716">
    <property type="entry name" value="Glucocorticoid receptor-like (DNA-binding domain)"/>
    <property type="match status" value="1"/>
</dbReference>
<evidence type="ECO:0000256" key="1">
    <source>
        <dbReference type="ARBA" id="ARBA00022723"/>
    </source>
</evidence>
<keyword evidence="2" id="KW-0863">Zinc-finger</keyword>
<dbReference type="EMBL" id="VSRR010002538">
    <property type="protein sequence ID" value="MPC31977.1"/>
    <property type="molecule type" value="Genomic_DNA"/>
</dbReference>
<keyword evidence="3" id="KW-0862">Zinc</keyword>
<evidence type="ECO:0000313" key="11">
    <source>
        <dbReference type="EMBL" id="MPC31977.1"/>
    </source>
</evidence>
<keyword evidence="12" id="KW-1185">Reference proteome</keyword>
<evidence type="ECO:0000256" key="3">
    <source>
        <dbReference type="ARBA" id="ARBA00022833"/>
    </source>
</evidence>
<dbReference type="Pfam" id="PF00105">
    <property type="entry name" value="zf-C4"/>
    <property type="match status" value="1"/>
</dbReference>
<feature type="compositionally biased region" description="Polar residues" evidence="9">
    <location>
        <begin position="105"/>
        <end position="114"/>
    </location>
</feature>
<evidence type="ECO:0000256" key="7">
    <source>
        <dbReference type="ARBA" id="ARBA00023170"/>
    </source>
</evidence>
<dbReference type="GO" id="GO:0043565">
    <property type="term" value="F:sequence-specific DNA binding"/>
    <property type="evidence" value="ECO:0007669"/>
    <property type="project" value="InterPro"/>
</dbReference>
<proteinExistence type="predicted"/>
<evidence type="ECO:0000256" key="4">
    <source>
        <dbReference type="ARBA" id="ARBA00023015"/>
    </source>
</evidence>
<name>A0A5B7EF60_PORTR</name>
<dbReference type="InterPro" id="IPR001628">
    <property type="entry name" value="Znf_hrmn_rcpt"/>
</dbReference>
<dbReference type="AlphaFoldDB" id="A0A5B7EF60"/>
<keyword evidence="4" id="KW-0805">Transcription regulation</keyword>
<feature type="region of interest" description="Disordered" evidence="9">
    <location>
        <begin position="81"/>
        <end position="125"/>
    </location>
</feature>
<gene>
    <name evidence="11" type="primary">EcR_0</name>
    <name evidence="11" type="ORF">E2C01_025278</name>
</gene>
<reference evidence="11 12" key="1">
    <citation type="submission" date="2019-05" db="EMBL/GenBank/DDBJ databases">
        <title>Another draft genome of Portunus trituberculatus and its Hox gene families provides insights of decapod evolution.</title>
        <authorList>
            <person name="Jeong J.-H."/>
            <person name="Song I."/>
            <person name="Kim S."/>
            <person name="Choi T."/>
            <person name="Kim D."/>
            <person name="Ryu S."/>
            <person name="Kim W."/>
        </authorList>
    </citation>
    <scope>NUCLEOTIDE SEQUENCE [LARGE SCALE GENOMIC DNA]</scope>
    <source>
        <tissue evidence="11">Muscle</tissue>
    </source>
</reference>
<evidence type="ECO:0000256" key="9">
    <source>
        <dbReference type="SAM" id="MobiDB-lite"/>
    </source>
</evidence>
<dbReference type="PROSITE" id="PS51030">
    <property type="entry name" value="NUCLEAR_REC_DBD_2"/>
    <property type="match status" value="1"/>
</dbReference>
<keyword evidence="8" id="KW-0539">Nucleus</keyword>
<keyword evidence="1" id="KW-0479">Metal-binding</keyword>
<evidence type="ECO:0000256" key="6">
    <source>
        <dbReference type="ARBA" id="ARBA00023163"/>
    </source>
</evidence>
<evidence type="ECO:0000313" key="12">
    <source>
        <dbReference type="Proteomes" id="UP000324222"/>
    </source>
</evidence>
<dbReference type="OrthoDB" id="5837785at2759"/>
<organism evidence="11 12">
    <name type="scientific">Portunus trituberculatus</name>
    <name type="common">Swimming crab</name>
    <name type="synonym">Neptunus trituberculatus</name>
    <dbReference type="NCBI Taxonomy" id="210409"/>
    <lineage>
        <taxon>Eukaryota</taxon>
        <taxon>Metazoa</taxon>
        <taxon>Ecdysozoa</taxon>
        <taxon>Arthropoda</taxon>
        <taxon>Crustacea</taxon>
        <taxon>Multicrustacea</taxon>
        <taxon>Malacostraca</taxon>
        <taxon>Eumalacostraca</taxon>
        <taxon>Eucarida</taxon>
        <taxon>Decapoda</taxon>
        <taxon>Pleocyemata</taxon>
        <taxon>Brachyura</taxon>
        <taxon>Eubrachyura</taxon>
        <taxon>Portunoidea</taxon>
        <taxon>Portunidae</taxon>
        <taxon>Portuninae</taxon>
        <taxon>Portunus</taxon>
    </lineage>
</organism>
<dbReference type="InterPro" id="IPR013088">
    <property type="entry name" value="Znf_NHR/GATA"/>
</dbReference>
<feature type="compositionally biased region" description="Basic and acidic residues" evidence="9">
    <location>
        <begin position="93"/>
        <end position="103"/>
    </location>
</feature>
<dbReference type="PRINTS" id="PR00047">
    <property type="entry name" value="STROIDFINGER"/>
</dbReference>
<feature type="compositionally biased region" description="Polar residues" evidence="9">
    <location>
        <begin position="81"/>
        <end position="92"/>
    </location>
</feature>
<evidence type="ECO:0000256" key="8">
    <source>
        <dbReference type="ARBA" id="ARBA00023242"/>
    </source>
</evidence>
<dbReference type="InterPro" id="IPR050200">
    <property type="entry name" value="Nuclear_hormone_rcpt_NR3"/>
</dbReference>
<accession>A0A5B7EF60</accession>
<keyword evidence="7 11" id="KW-0675">Receptor</keyword>
<dbReference type="GO" id="GO:0003700">
    <property type="term" value="F:DNA-binding transcription factor activity"/>
    <property type="evidence" value="ECO:0007669"/>
    <property type="project" value="InterPro"/>
</dbReference>
<sequence>MKASDSGVSREGNLTTTVILDLTHSTAVGRAGVAHVLAVYYVRRQGRELDPADLDTCCECDRFIRYTTHCPLPSTFVLEQPSQALHSPGSTGDSRDKLGRDDMSPPSSVSNYSADSFGDLKKKKGPIPRQQEELCLVCGDRASGYHYNALTCEGCKGKAKVV</sequence>
<evidence type="ECO:0000256" key="5">
    <source>
        <dbReference type="ARBA" id="ARBA00023125"/>
    </source>
</evidence>
<evidence type="ECO:0000256" key="2">
    <source>
        <dbReference type="ARBA" id="ARBA00022771"/>
    </source>
</evidence>
<dbReference type="PANTHER" id="PTHR48092">
    <property type="entry name" value="KNIRPS-RELATED PROTEIN-RELATED"/>
    <property type="match status" value="1"/>
</dbReference>
<keyword evidence="5" id="KW-0238">DNA-binding</keyword>
<evidence type="ECO:0000259" key="10">
    <source>
        <dbReference type="PROSITE" id="PS51030"/>
    </source>
</evidence>
<comment type="caution">
    <text evidence="11">The sequence shown here is derived from an EMBL/GenBank/DDBJ whole genome shotgun (WGS) entry which is preliminary data.</text>
</comment>
<dbReference type="GO" id="GO:0008270">
    <property type="term" value="F:zinc ion binding"/>
    <property type="evidence" value="ECO:0007669"/>
    <property type="project" value="UniProtKB-KW"/>
</dbReference>
<protein>
    <submittedName>
        <fullName evidence="11">Ecdysone receptor</fullName>
    </submittedName>
</protein>
<feature type="domain" description="Nuclear receptor" evidence="10">
    <location>
        <begin position="132"/>
        <end position="162"/>
    </location>
</feature>
<dbReference type="Proteomes" id="UP000324222">
    <property type="component" value="Unassembled WGS sequence"/>
</dbReference>
<keyword evidence="6" id="KW-0804">Transcription</keyword>